<evidence type="ECO:0000256" key="1">
    <source>
        <dbReference type="ARBA" id="ARBA00008791"/>
    </source>
</evidence>
<evidence type="ECO:0000259" key="2">
    <source>
        <dbReference type="Pfam" id="PF00582"/>
    </source>
</evidence>
<organism evidence="3 4">
    <name type="scientific">Glycomyces albidus</name>
    <dbReference type="NCBI Taxonomy" id="2656774"/>
    <lineage>
        <taxon>Bacteria</taxon>
        <taxon>Bacillati</taxon>
        <taxon>Actinomycetota</taxon>
        <taxon>Actinomycetes</taxon>
        <taxon>Glycomycetales</taxon>
        <taxon>Glycomycetaceae</taxon>
        <taxon>Glycomyces</taxon>
    </lineage>
</organism>
<protein>
    <submittedName>
        <fullName evidence="3">Universal stress protein</fullName>
    </submittedName>
</protein>
<name>A0A6L5GE12_9ACTN</name>
<gene>
    <name evidence="3" type="ORF">GFD30_20530</name>
</gene>
<evidence type="ECO:0000313" key="4">
    <source>
        <dbReference type="Proteomes" id="UP000477750"/>
    </source>
</evidence>
<dbReference type="Gene3D" id="3.40.50.620">
    <property type="entry name" value="HUPs"/>
    <property type="match status" value="1"/>
</dbReference>
<sequence length="146" mass="15423">MPHEGRHPRIVAGVDGSPSSIRALEWALDQAELTGATVQAVYAWEPPSNWGAPVPVYPGREMVEEAEVKLAQSVGEAMAGRTAVEVSQQVSRGHPAKILIEAAEGADLLVMGNRGHGGFTGALLGSVTQHCIRHVECPVTVVKAEE</sequence>
<comment type="similarity">
    <text evidence="1">Belongs to the universal stress protein A family.</text>
</comment>
<feature type="domain" description="UspA" evidence="2">
    <location>
        <begin position="9"/>
        <end position="143"/>
    </location>
</feature>
<dbReference type="PANTHER" id="PTHR31964">
    <property type="entry name" value="ADENINE NUCLEOTIDE ALPHA HYDROLASES-LIKE SUPERFAMILY PROTEIN"/>
    <property type="match status" value="1"/>
</dbReference>
<dbReference type="CDD" id="cd00293">
    <property type="entry name" value="USP-like"/>
    <property type="match status" value="1"/>
</dbReference>
<comment type="caution">
    <text evidence="3">The sequence shown here is derived from an EMBL/GenBank/DDBJ whole genome shotgun (WGS) entry which is preliminary data.</text>
</comment>
<reference evidence="3 4" key="1">
    <citation type="submission" date="2019-10" db="EMBL/GenBank/DDBJ databases">
        <title>Glycomyces albidus sp. nov., a novel actinomycete isolated from rhizosphere soil of wheat (Triticum aestivum L.).</title>
        <authorList>
            <person name="Qian L."/>
        </authorList>
    </citation>
    <scope>NUCLEOTIDE SEQUENCE [LARGE SCALE GENOMIC DNA]</scope>
    <source>
        <strain evidence="3 4">NEAU-7082</strain>
    </source>
</reference>
<accession>A0A6L5GE12</accession>
<evidence type="ECO:0000313" key="3">
    <source>
        <dbReference type="EMBL" id="MQM27932.1"/>
    </source>
</evidence>
<keyword evidence="4" id="KW-1185">Reference proteome</keyword>
<proteinExistence type="inferred from homology"/>
<dbReference type="PRINTS" id="PR01438">
    <property type="entry name" value="UNVRSLSTRESS"/>
</dbReference>
<dbReference type="InterPro" id="IPR006016">
    <property type="entry name" value="UspA"/>
</dbReference>
<dbReference type="RefSeq" id="WP_153027053.1">
    <property type="nucleotide sequence ID" value="NZ_WIAO01000031.1"/>
</dbReference>
<dbReference type="Proteomes" id="UP000477750">
    <property type="component" value="Unassembled WGS sequence"/>
</dbReference>
<dbReference type="InterPro" id="IPR006015">
    <property type="entry name" value="Universal_stress_UspA"/>
</dbReference>
<dbReference type="AlphaFoldDB" id="A0A6L5GE12"/>
<dbReference type="InterPro" id="IPR014729">
    <property type="entry name" value="Rossmann-like_a/b/a_fold"/>
</dbReference>
<dbReference type="PANTHER" id="PTHR31964:SF113">
    <property type="entry name" value="USPA DOMAIN-CONTAINING PROTEIN"/>
    <property type="match status" value="1"/>
</dbReference>
<dbReference type="Pfam" id="PF00582">
    <property type="entry name" value="Usp"/>
    <property type="match status" value="1"/>
</dbReference>
<dbReference type="SUPFAM" id="SSF52402">
    <property type="entry name" value="Adenine nucleotide alpha hydrolases-like"/>
    <property type="match status" value="1"/>
</dbReference>
<dbReference type="EMBL" id="WIAO01000031">
    <property type="protein sequence ID" value="MQM27932.1"/>
    <property type="molecule type" value="Genomic_DNA"/>
</dbReference>